<sequence length="562" mass="63575">MYEEKNLIDAETFYQKALNNKTIQYKEELIASRLDELAPITTIKESLSNIADQASEAAHENNFERLMSAYADLQEVRSSYMAPEGRYSEYYRQLSEQYGISQSFTDYFQNFRRTLLEQPKHNLDDGSYENESFKWKLLRIPAHFFGTEQEWLDELNAAFKQYDEAKLERIMASGYVEAMLQNASTMLDEYKKHNHDAPWITIKTNDLMESLLKKDWDNEDYAAFALHSRQFETFASSASPRSKVLTYAKDGIARLLRTAQKHAKSGNYQEAIDLYKAIGNYQDTKADIQATELAWTAAEPVRLLPVPNDSEGYKHVAGGVNQFGSNVYVAATDASNQLFFARMNSEGSVQTLSNRELTSLEPIRSMRIDPTLSTSSTPVVVVETESATRKTLYAAFEVLEDRIKPMFWIDADDLSIQAPDTLHVVNPHGQGEGETAIFVRYGDNFEFTGVKQSYVDIDADTVSQYPGTLVRFTSTITSPGTGETLAFGENKYLLLQGDFTFYEGEATITGRFTGYKELYTEAPSTHDGEDQFTSTPDETIITPEPAAQIIYVPVVQVESIMQ</sequence>
<evidence type="ECO:0000313" key="1">
    <source>
        <dbReference type="EMBL" id="AZK44999.1"/>
    </source>
</evidence>
<name>A0A3S8RQ75_9BACL</name>
<dbReference type="KEGG" id="plen:EIM92_01320"/>
<dbReference type="RefSeq" id="WP_125081134.1">
    <property type="nucleotide sequence ID" value="NZ_CP034248.1"/>
</dbReference>
<keyword evidence="2" id="KW-1185">Reference proteome</keyword>
<dbReference type="EMBL" id="CP034248">
    <property type="protein sequence ID" value="AZK44999.1"/>
    <property type="molecule type" value="Genomic_DNA"/>
</dbReference>
<organism evidence="1 2">
    <name type="scientific">Paenibacillus lentus</name>
    <dbReference type="NCBI Taxonomy" id="1338368"/>
    <lineage>
        <taxon>Bacteria</taxon>
        <taxon>Bacillati</taxon>
        <taxon>Bacillota</taxon>
        <taxon>Bacilli</taxon>
        <taxon>Bacillales</taxon>
        <taxon>Paenibacillaceae</taxon>
        <taxon>Paenibacillus</taxon>
    </lineage>
</organism>
<gene>
    <name evidence="1" type="ORF">EIM92_01320</name>
</gene>
<protein>
    <submittedName>
        <fullName evidence="1">Uncharacterized protein</fullName>
    </submittedName>
</protein>
<proteinExistence type="predicted"/>
<evidence type="ECO:0000313" key="2">
    <source>
        <dbReference type="Proteomes" id="UP000273145"/>
    </source>
</evidence>
<dbReference type="Proteomes" id="UP000273145">
    <property type="component" value="Chromosome"/>
</dbReference>
<reference evidence="1 2" key="1">
    <citation type="submission" date="2018-11" db="EMBL/GenBank/DDBJ databases">
        <title>Genome sequencing of Paenibacillus lentus DSM25539(T).</title>
        <authorList>
            <person name="Kook J.-K."/>
            <person name="Park S.-N."/>
            <person name="Lim Y.K."/>
        </authorList>
    </citation>
    <scope>NUCLEOTIDE SEQUENCE [LARGE SCALE GENOMIC DNA]</scope>
    <source>
        <strain evidence="1 2">DSM 25539</strain>
    </source>
</reference>
<accession>A0A3S8RQ75</accession>
<dbReference type="AlphaFoldDB" id="A0A3S8RQ75"/>
<dbReference type="OrthoDB" id="2657208at2"/>